<reference evidence="2 3" key="1">
    <citation type="submission" date="2021-06" db="EMBL/GenBank/DDBJ databases">
        <title>Complete genome sequence of the secondary alcohol utilizing methanogen Methanospirillum hungatei strain GP1.</title>
        <authorList>
            <person name="Day L.A."/>
            <person name="Costa K.C."/>
        </authorList>
    </citation>
    <scope>NUCLEOTIDE SEQUENCE [LARGE SCALE GENOMIC DNA]</scope>
    <source>
        <strain evidence="2 3">GP1</strain>
    </source>
</reference>
<evidence type="ECO:0000313" key="3">
    <source>
        <dbReference type="Proteomes" id="UP000694228"/>
    </source>
</evidence>
<name>A0A8F5VQN8_METHU</name>
<sequence>MTPGLISRRTRGPEDEEGINTDRPAPDKKRIKSARAADEWRFEKEKTKEQRATTRVRTPALAGMSDQIR</sequence>
<dbReference type="AlphaFoldDB" id="A0A8F5VQN8"/>
<organism evidence="2 3">
    <name type="scientific">Methanospirillum hungatei</name>
    <dbReference type="NCBI Taxonomy" id="2203"/>
    <lineage>
        <taxon>Archaea</taxon>
        <taxon>Methanobacteriati</taxon>
        <taxon>Methanobacteriota</taxon>
        <taxon>Stenosarchaea group</taxon>
        <taxon>Methanomicrobia</taxon>
        <taxon>Methanomicrobiales</taxon>
        <taxon>Methanospirillaceae</taxon>
        <taxon>Methanospirillum</taxon>
    </lineage>
</organism>
<proteinExistence type="predicted"/>
<evidence type="ECO:0000313" key="2">
    <source>
        <dbReference type="EMBL" id="QXO96050.1"/>
    </source>
</evidence>
<gene>
    <name evidence="2" type="ORF">KSK55_06685</name>
</gene>
<dbReference type="Proteomes" id="UP000694228">
    <property type="component" value="Chromosome"/>
</dbReference>
<feature type="region of interest" description="Disordered" evidence="1">
    <location>
        <begin position="1"/>
        <end position="69"/>
    </location>
</feature>
<feature type="compositionally biased region" description="Basic and acidic residues" evidence="1">
    <location>
        <begin position="35"/>
        <end position="52"/>
    </location>
</feature>
<protein>
    <submittedName>
        <fullName evidence="2">Uncharacterized protein</fullName>
    </submittedName>
</protein>
<dbReference type="EMBL" id="CP077107">
    <property type="protein sequence ID" value="QXO96050.1"/>
    <property type="molecule type" value="Genomic_DNA"/>
</dbReference>
<accession>A0A8F5VQN8</accession>
<evidence type="ECO:0000256" key="1">
    <source>
        <dbReference type="SAM" id="MobiDB-lite"/>
    </source>
</evidence>